<dbReference type="InterPro" id="IPR009241">
    <property type="entry name" value="HigB-like"/>
</dbReference>
<accession>A0AA51X9M2</accession>
<reference evidence="2 3" key="1">
    <citation type="submission" date="2023-08" db="EMBL/GenBank/DDBJ databases">
        <title>Pleionea litopenaei sp. nov., isolated from stomach of juvenile Litopenaeus vannamei.</title>
        <authorList>
            <person name="Rho A.M."/>
            <person name="Hwang C.Y."/>
        </authorList>
    </citation>
    <scope>NUCLEOTIDE SEQUENCE [LARGE SCALE GENOMIC DNA]</scope>
    <source>
        <strain evidence="2 3">HL-JVS1</strain>
        <plasmid evidence="2 3">unnamed2</plasmid>
    </source>
</reference>
<keyword evidence="2" id="KW-0614">Plasmid</keyword>
<dbReference type="KEGG" id="plei:Q9312_19385"/>
<geneLocation type="plasmid" evidence="2 3">
    <name>unnamed2</name>
</geneLocation>
<dbReference type="RefSeq" id="WP_309204597.1">
    <property type="nucleotide sequence ID" value="NZ_CP133550.1"/>
</dbReference>
<organism evidence="2 3">
    <name type="scientific">Pleionea litopenaei</name>
    <dbReference type="NCBI Taxonomy" id="3070815"/>
    <lineage>
        <taxon>Bacteria</taxon>
        <taxon>Pseudomonadati</taxon>
        <taxon>Pseudomonadota</taxon>
        <taxon>Gammaproteobacteria</taxon>
        <taxon>Oceanospirillales</taxon>
        <taxon>Pleioneaceae</taxon>
        <taxon>Pleionea</taxon>
    </lineage>
</organism>
<evidence type="ECO:0000313" key="2">
    <source>
        <dbReference type="EMBL" id="WMS89320.1"/>
    </source>
</evidence>
<keyword evidence="3" id="KW-1185">Reference proteome</keyword>
<gene>
    <name evidence="2" type="ORF">Q9312_19275</name>
    <name evidence="1" type="ORF">Q9312_19385</name>
</gene>
<dbReference type="Pfam" id="PF05973">
    <property type="entry name" value="Gp49"/>
    <property type="match status" value="1"/>
</dbReference>
<evidence type="ECO:0000313" key="1">
    <source>
        <dbReference type="EMBL" id="WMS89299.1"/>
    </source>
</evidence>
<dbReference type="AlphaFoldDB" id="A0AA51X9M2"/>
<dbReference type="EMBL" id="CP133550">
    <property type="protein sequence ID" value="WMS89299.1"/>
    <property type="molecule type" value="Genomic_DNA"/>
</dbReference>
<protein>
    <submittedName>
        <fullName evidence="2">Type II toxin-antitoxin system RelE/ParE family toxin</fullName>
    </submittedName>
</protein>
<sequence>MKGFGFVNDAAEREYRDLPREVVRDFGSSLRAIQSNERPFLPVTPLSSIGPGVIELKINGSPAFRCVYIAKYMDAVIVLHSFTKTTNGVDRQAMKVAEQRYKELMKEVRSK</sequence>
<dbReference type="KEGG" id="plei:Q9312_19275"/>
<name>A0AA51X9M2_9GAMM</name>
<dbReference type="EMBL" id="CP133550">
    <property type="protein sequence ID" value="WMS89320.1"/>
    <property type="molecule type" value="Genomic_DNA"/>
</dbReference>
<dbReference type="Proteomes" id="UP001239782">
    <property type="component" value="Plasmid unnamed2"/>
</dbReference>
<proteinExistence type="predicted"/>
<evidence type="ECO:0000313" key="3">
    <source>
        <dbReference type="Proteomes" id="UP001239782"/>
    </source>
</evidence>